<keyword evidence="2" id="KW-1185">Reference proteome</keyword>
<evidence type="ECO:0000313" key="2">
    <source>
        <dbReference type="Proteomes" id="UP001157502"/>
    </source>
</evidence>
<protein>
    <submittedName>
        <fullName evidence="1">Uncharacterized protein</fullName>
    </submittedName>
</protein>
<name>A0ACC2H1F3_DALPE</name>
<dbReference type="Proteomes" id="UP001157502">
    <property type="component" value="Chromosome 7"/>
</dbReference>
<comment type="caution">
    <text evidence="1">The sequence shown here is derived from an EMBL/GenBank/DDBJ whole genome shotgun (WGS) entry which is preliminary data.</text>
</comment>
<reference evidence="1" key="1">
    <citation type="submission" date="2021-05" db="EMBL/GenBank/DDBJ databases">
        <authorList>
            <person name="Pan Q."/>
            <person name="Jouanno E."/>
            <person name="Zahm M."/>
            <person name="Klopp C."/>
            <person name="Cabau C."/>
            <person name="Louis A."/>
            <person name="Berthelot C."/>
            <person name="Parey E."/>
            <person name="Roest Crollius H."/>
            <person name="Montfort J."/>
            <person name="Robinson-Rechavi M."/>
            <person name="Bouchez O."/>
            <person name="Lampietro C."/>
            <person name="Lopez Roques C."/>
            <person name="Donnadieu C."/>
            <person name="Postlethwait J."/>
            <person name="Bobe J."/>
            <person name="Dillon D."/>
            <person name="Chandos A."/>
            <person name="von Hippel F."/>
            <person name="Guiguen Y."/>
        </authorList>
    </citation>
    <scope>NUCLEOTIDE SEQUENCE</scope>
    <source>
        <strain evidence="1">YG-Jan2019</strain>
    </source>
</reference>
<evidence type="ECO:0000313" key="1">
    <source>
        <dbReference type="EMBL" id="KAJ8009652.1"/>
    </source>
</evidence>
<gene>
    <name evidence="1" type="ORF">DPEC_G00091140</name>
</gene>
<dbReference type="EMBL" id="CM055734">
    <property type="protein sequence ID" value="KAJ8009652.1"/>
    <property type="molecule type" value="Genomic_DNA"/>
</dbReference>
<accession>A0ACC2H1F3</accession>
<sequence>MTPLLGYNETEPQNPPSNPTPGLKTFLAYRKKKAEERQKFSFGKRREKEKRKVQINLGLMTTQTGGLKPTPKEFDLADTLPFEPLYESSPIPMNTKDIGPSTSGCSGTTRTYYSNYTDLNIVIDDDDDKFDEDEVLTVKETNEASSKEPMHTSAPEIIANLALPIDHKKVSRFNVSRSNVWDGSVRGFQRCSYSNENDMFVKFTDDAGSPEEGIDTGGPRREFLTLLMNDLKHRAIFDGPPESRYLVYNSTAVRENEYVLAGKIIAVSIVHRGPAPHFLSKNLVNNIVGNPSFGATVEDITDEEIGRVLHQV</sequence>
<proteinExistence type="predicted"/>
<organism evidence="1 2">
    <name type="scientific">Dallia pectoralis</name>
    <name type="common">Alaska blackfish</name>
    <dbReference type="NCBI Taxonomy" id="75939"/>
    <lineage>
        <taxon>Eukaryota</taxon>
        <taxon>Metazoa</taxon>
        <taxon>Chordata</taxon>
        <taxon>Craniata</taxon>
        <taxon>Vertebrata</taxon>
        <taxon>Euteleostomi</taxon>
        <taxon>Actinopterygii</taxon>
        <taxon>Neopterygii</taxon>
        <taxon>Teleostei</taxon>
        <taxon>Protacanthopterygii</taxon>
        <taxon>Esociformes</taxon>
        <taxon>Umbridae</taxon>
        <taxon>Dallia</taxon>
    </lineage>
</organism>